<dbReference type="AlphaFoldDB" id="A0AAX0S068"/>
<dbReference type="InterPro" id="IPR015995">
    <property type="entry name" value="MlrC_N"/>
</dbReference>
<dbReference type="Pfam" id="PF07171">
    <property type="entry name" value="MlrC_C"/>
    <property type="match status" value="1"/>
</dbReference>
<protein>
    <submittedName>
        <fullName evidence="4">MlrC domain protein</fullName>
    </submittedName>
</protein>
<name>A0AAX0S068_9BACI</name>
<dbReference type="PIRSF" id="PIRSF012702">
    <property type="entry name" value="UCP012702"/>
    <property type="match status" value="1"/>
</dbReference>
<gene>
    <name evidence="4" type="ORF">CN689_23895</name>
    <name evidence="3" type="ORF">DTO10_25795</name>
</gene>
<dbReference type="RefSeq" id="WP_098177650.1">
    <property type="nucleotide sequence ID" value="NZ_CP030926.1"/>
</dbReference>
<proteinExistence type="predicted"/>
<reference evidence="4 5" key="1">
    <citation type="submission" date="2017-09" db="EMBL/GenBank/DDBJ databases">
        <title>Large-scale bioinformatics analysis of Bacillus genomes uncovers conserved roles of natural products in bacterial physiology.</title>
        <authorList>
            <consortium name="Agbiome Team Llc"/>
            <person name="Bleich R.M."/>
            <person name="Kirk G.J."/>
            <person name="Santa Maria K.C."/>
            <person name="Allen S.E."/>
            <person name="Farag S."/>
            <person name="Shank E.A."/>
            <person name="Bowers A."/>
        </authorList>
    </citation>
    <scope>NUCLEOTIDE SEQUENCE [LARGE SCALE GENOMIC DNA]</scope>
    <source>
        <strain evidence="4 5">AFS003229</strain>
    </source>
</reference>
<dbReference type="EMBL" id="NUEQ01000101">
    <property type="protein sequence ID" value="PEJ27349.1"/>
    <property type="molecule type" value="Genomic_DNA"/>
</dbReference>
<feature type="domain" description="Microcystin LR degradation protein MlrC C-terminal" evidence="1">
    <location>
        <begin position="300"/>
        <end position="478"/>
    </location>
</feature>
<keyword evidence="6" id="KW-1185">Reference proteome</keyword>
<evidence type="ECO:0000313" key="4">
    <source>
        <dbReference type="EMBL" id="PEJ27349.1"/>
    </source>
</evidence>
<feature type="domain" description="Microcystin LR degradation protein MlrC N-terminal" evidence="2">
    <location>
        <begin position="2"/>
        <end position="290"/>
    </location>
</feature>
<dbReference type="KEGG" id="pbut:DTO10_25795"/>
<dbReference type="Proteomes" id="UP000220106">
    <property type="component" value="Unassembled WGS sequence"/>
</dbReference>
<sequence length="489" mass="53622">MRIAIGHIMHETNTFSAVKTTEGSFKEILWARNEEVLRSHDGVKDYIGGMIDKGRELGVDLIPSFSAFANPAGTITKECFEILKKELITNIQDKGKLDAICLALHGAGVVDGIDDLEGELLRELRKILGYEIPIVVTLDLHGNLSKTMVNEANLLLGVKYYPHIDCYETGLKAMDLTVKILKGEINPVMVMKKLPILIPIAAGTTDMSPAKDITQLCLDMEEQTEVIDCTFFHGFPYTDIPDVSATVITITDGNDEIAQTVCKEVAKDIWAMRAKFSRELPDPKNGMLQALSIGECPIIINESSDNPGAGAPGDGTYLLREMLEFNIPKSCFGFIYDPEVANLAHQVGAGGKIDVSIGGKTDSLHGEPIALTSAYIKALTDGRFTTSSPMMKGFEFNLGKSVRLQVGNVDIIVCSVNWQTLDEQIFLLHGIDVTEFRIVALKSAQHFRAGFKHIAKKIISVDSPGLSTSKVASFNYQRIIRPIYPLDCN</sequence>
<organism evidence="4 5">
    <name type="scientific">Peribacillus butanolivorans</name>
    <dbReference type="NCBI Taxonomy" id="421767"/>
    <lineage>
        <taxon>Bacteria</taxon>
        <taxon>Bacillati</taxon>
        <taxon>Bacillota</taxon>
        <taxon>Bacilli</taxon>
        <taxon>Bacillales</taxon>
        <taxon>Bacillaceae</taxon>
        <taxon>Peribacillus</taxon>
    </lineage>
</organism>
<dbReference type="Proteomes" id="UP000260457">
    <property type="component" value="Chromosome"/>
</dbReference>
<dbReference type="EMBL" id="CP030926">
    <property type="protein sequence ID" value="AXN41444.1"/>
    <property type="molecule type" value="Genomic_DNA"/>
</dbReference>
<evidence type="ECO:0000259" key="1">
    <source>
        <dbReference type="Pfam" id="PF07171"/>
    </source>
</evidence>
<accession>A0AAX0S068</accession>
<evidence type="ECO:0000259" key="2">
    <source>
        <dbReference type="Pfam" id="PF07364"/>
    </source>
</evidence>
<evidence type="ECO:0000313" key="6">
    <source>
        <dbReference type="Proteomes" id="UP000260457"/>
    </source>
</evidence>
<dbReference type="InterPro" id="IPR009197">
    <property type="entry name" value="MlrC"/>
</dbReference>
<dbReference type="InterPro" id="IPR010799">
    <property type="entry name" value="MlrC_C"/>
</dbReference>
<dbReference type="Pfam" id="PF07364">
    <property type="entry name" value="DUF1485"/>
    <property type="match status" value="1"/>
</dbReference>
<evidence type="ECO:0000313" key="3">
    <source>
        <dbReference type="EMBL" id="AXN41444.1"/>
    </source>
</evidence>
<reference evidence="3 6" key="2">
    <citation type="submission" date="2018-07" db="EMBL/GenBank/DDBJ databases">
        <title>The molecular basis for the intramolecular migration of carboxyl group in the catabolism of para-hydroxybenzoate via gentisate.</title>
        <authorList>
            <person name="Zhao H."/>
            <person name="Xu Y."/>
            <person name="Lin S."/>
            <person name="Spain J.C."/>
            <person name="Zhou N.-Y."/>
        </authorList>
    </citation>
    <scope>NUCLEOTIDE SEQUENCE [LARGE SCALE GENOMIC DNA]</scope>
    <source>
        <strain evidence="3 6">PHB-7a</strain>
    </source>
</reference>
<evidence type="ECO:0000313" key="5">
    <source>
        <dbReference type="Proteomes" id="UP000220106"/>
    </source>
</evidence>